<feature type="repeat" description="Solcar" evidence="9">
    <location>
        <begin position="1173"/>
        <end position="1264"/>
    </location>
</feature>
<keyword evidence="4" id="KW-0677">Repeat</keyword>
<dbReference type="PRINTS" id="PR00926">
    <property type="entry name" value="MITOCARRIER"/>
</dbReference>
<feature type="region of interest" description="Disordered" evidence="11">
    <location>
        <begin position="1098"/>
        <end position="1119"/>
    </location>
</feature>
<reference evidence="14" key="1">
    <citation type="journal article" date="2011" name="PLoS Genet.">
        <title>Genomic analysis of the necrotrophic fungal pathogens Sclerotinia sclerotiorum and Botrytis cinerea.</title>
        <authorList>
            <person name="Amselem J."/>
            <person name="Cuomo C.A."/>
            <person name="van Kan J.A."/>
            <person name="Viaud M."/>
            <person name="Benito E.P."/>
            <person name="Couloux A."/>
            <person name="Coutinho P.M."/>
            <person name="de Vries R.P."/>
            <person name="Dyer P.S."/>
            <person name="Fillinger S."/>
            <person name="Fournier E."/>
            <person name="Gout L."/>
            <person name="Hahn M."/>
            <person name="Kohn L."/>
            <person name="Lapalu N."/>
            <person name="Plummer K.M."/>
            <person name="Pradier J.M."/>
            <person name="Quevillon E."/>
            <person name="Sharon A."/>
            <person name="Simon A."/>
            <person name="ten Have A."/>
            <person name="Tudzynski B."/>
            <person name="Tudzynski P."/>
            <person name="Wincker P."/>
            <person name="Andrew M."/>
            <person name="Anthouard V."/>
            <person name="Beever R.E."/>
            <person name="Beffa R."/>
            <person name="Benoit I."/>
            <person name="Bouzid O."/>
            <person name="Brault B."/>
            <person name="Chen Z."/>
            <person name="Choquer M."/>
            <person name="Collemare J."/>
            <person name="Cotton P."/>
            <person name="Danchin E.G."/>
            <person name="Da Silva C."/>
            <person name="Gautier A."/>
            <person name="Giraud C."/>
            <person name="Giraud T."/>
            <person name="Gonzalez C."/>
            <person name="Grossetete S."/>
            <person name="Guldener U."/>
            <person name="Henrissat B."/>
            <person name="Howlett B.J."/>
            <person name="Kodira C."/>
            <person name="Kretschmer M."/>
            <person name="Lappartient A."/>
            <person name="Leroch M."/>
            <person name="Levis C."/>
            <person name="Mauceli E."/>
            <person name="Neuveglise C."/>
            <person name="Oeser B."/>
            <person name="Pearson M."/>
            <person name="Poulain J."/>
            <person name="Poussereau N."/>
            <person name="Quesneville H."/>
            <person name="Rascle C."/>
            <person name="Schumacher J."/>
            <person name="Segurens B."/>
            <person name="Sexton A."/>
            <person name="Silva E."/>
            <person name="Sirven C."/>
            <person name="Soanes D.M."/>
            <person name="Talbot N.J."/>
            <person name="Templeton M."/>
            <person name="Yandava C."/>
            <person name="Yarden O."/>
            <person name="Zeng Q."/>
            <person name="Rollins J.A."/>
            <person name="Lebrun M.H."/>
            <person name="Dickman M."/>
        </authorList>
    </citation>
    <scope>NUCLEOTIDE SEQUENCE [LARGE SCALE GENOMIC DNA]</scope>
    <source>
        <strain evidence="14">ATCC 18683 / 1980 / Ss-1</strain>
    </source>
</reference>
<dbReference type="Proteomes" id="UP000001312">
    <property type="component" value="Unassembled WGS sequence"/>
</dbReference>
<feature type="compositionally biased region" description="Polar residues" evidence="11">
    <location>
        <begin position="955"/>
        <end position="977"/>
    </location>
</feature>
<evidence type="ECO:0000256" key="12">
    <source>
        <dbReference type="SAM" id="Phobius"/>
    </source>
</evidence>
<dbReference type="EMBL" id="CH476647">
    <property type="protein sequence ID" value="EDN99016.1"/>
    <property type="molecule type" value="Genomic_DNA"/>
</dbReference>
<dbReference type="PROSITE" id="PS50920">
    <property type="entry name" value="SOLCAR"/>
    <property type="match status" value="3"/>
</dbReference>
<evidence type="ECO:0000313" key="14">
    <source>
        <dbReference type="Proteomes" id="UP000001312"/>
    </source>
</evidence>
<evidence type="ECO:0000313" key="13">
    <source>
        <dbReference type="EMBL" id="EDN99016.1"/>
    </source>
</evidence>
<keyword evidence="14" id="KW-1185">Reference proteome</keyword>
<dbReference type="HOGENOM" id="CLU_004261_1_0_1"/>
<dbReference type="eggNOG" id="KOG0752">
    <property type="taxonomic scope" value="Eukaryota"/>
</dbReference>
<dbReference type="GO" id="GO:1990559">
    <property type="term" value="P:mitochondrial coenzyme A transmembrane transport"/>
    <property type="evidence" value="ECO:0000318"/>
    <property type="project" value="GO_Central"/>
</dbReference>
<dbReference type="InterPro" id="IPR002067">
    <property type="entry name" value="MCP"/>
</dbReference>
<dbReference type="GO" id="GO:0005743">
    <property type="term" value="C:mitochondrial inner membrane"/>
    <property type="evidence" value="ECO:0000318"/>
    <property type="project" value="GO_Central"/>
</dbReference>
<feature type="repeat" description="Solcar" evidence="9">
    <location>
        <begin position="1272"/>
        <end position="1383"/>
    </location>
</feature>
<evidence type="ECO:0000256" key="10">
    <source>
        <dbReference type="SAM" id="Coils"/>
    </source>
</evidence>
<evidence type="ECO:0000256" key="11">
    <source>
        <dbReference type="SAM" id="MobiDB-lite"/>
    </source>
</evidence>
<dbReference type="PANTHER" id="PTHR15154:SF2">
    <property type="entry name" value="HAMARTIN"/>
    <property type="match status" value="1"/>
</dbReference>
<dbReference type="STRING" id="665079.A7F8E5"/>
<dbReference type="SUPFAM" id="SSF103506">
    <property type="entry name" value="Mitochondrial carrier"/>
    <property type="match status" value="1"/>
</dbReference>
<comment type="subcellular location">
    <subcellularLocation>
        <location evidence="1">Mitochondrion inner membrane</location>
        <topology evidence="1">Multi-pass membrane protein</topology>
    </subcellularLocation>
</comment>
<dbReference type="SUPFAM" id="SSF48371">
    <property type="entry name" value="ARM repeat"/>
    <property type="match status" value="1"/>
</dbReference>
<sequence length="1500" mass="168792">MSSGSLKDLTKAIKTSVTTSTRLPLPDDLVRVIHSYPEKNPTHDEADSSKLQEDLLSIYEKDIADHPTRYAFFLSILRKLRTSIKGGGRMLQWWDKLCIPVLSHLGEEKGLALEARNTLLDILIYDEDEGHIEDAITTSDTVAENLVAIWLAKSNSGVILDESARFIESQLRGILISFGRKRPKNFLTVINRYFVKKDSRILTLSLLCEFIRHQPPHLHQLLQTPLFENLLRCLQIDTSTRVVSLAMTALIMFLPHVPSSLPKHLPALFNIYSRMLFWDRERKYEDHLPSDDRDDKSTHSTSSWTKLSYLLESEDVSVPELLHYYTFLYGLYPMNFMSYIRKPQKFLRHQGFPGANELAVEPMEIRQRSEPFRQVHLLHPNFFTMTIDQELSDTNRWMKSEASDVVTECMALYIPGYAQQAPLSRSQLPNLHVDTNPDVPDQPLTENNATTPAQSRHTSWRYAAPASMASPEGLRNSLLRRASFTSQSMPSIADSPVLRAEKRFESPTFPPFMATSPSHTQLQDLLDSQRAGSIRSGIYQTLTNESVQSLALSHHAQDNNSHVDSYLQTLARAHASPRSPSLRPGTNDSTKIAYLQRDIMLLRNDLNFERYLKQQHLTHIGQLRRKAIREARVEAETQNLINSNKILKAKLEDAKKTIVQMKTESDKSRNHSRKWESDLTAKLRLLKEEQKKWTLEGDQLKRDLAASKIDMHNLRQLVVQAEYKVVHSTQEIQVVESNKEELGRLRIEVEKLTTKLRNYEAREVEMDKAKQDEEQAHNTIEILNTKLKAKDAEIQQLIVQFQREIEEAQNAKQLSSTQLDPAKQKAIDEALAGSRRRMEDMNKAHSNLLKRYTTLQQEHLELVTARDKVSDLPMSIDGSSGAQVPQKDHLRLAHSYSDSGRPGSLIPSAAFPLTGTSSFIARPRIDTHSPTLGHAFRPSPTSTPASPDLYGGRFSHSNTFGPAPGSSHSDGTMSRDGNISDRDSLEAIGKPKVKPQSEMRVYGRGGVQNIGKSKKDKDKDNGRKEGSGSGAEDSPKNSPKEKKKGKAFGLGMGMEMDMEWVVCIDEKVCRFNAADIVKPMDTGFRGLFFMLGFDSVPPVPNEQNENGSRETHQRNGRNRAMASAVVEARRKPAPTISPTDDDTVVLGEKGVAIREGERLKATGKEIRNKQSWDYIWRTGLAGGLAGSAAKTVVAPLDRVKILFQASNPQFAKYTGSWFGYITAMRDIHTDEGLRGLFRGHSATILRIFPYAAIKFLAYEQIRAVIIPKHEYETPFRRLISGSLAGVTSVFFTYPLEVMRVRLAFETKKRGVGLGEICRKIYHEVPPAPRTSTAGLVVGAENAVQAMVPRSGLANFYRGFSATILGMLPYAGMSFLTHDTAGDLLRHKAVRKYTTLPKPDHYAENKAAPLRSWAELFAGGIAGLVSQTSAYPLEVIRRRMQVGGTVGDRRRLHIAETARMIIRERGWRGFFVGLTIGYVKVVPMVAVSFYVYERGKGWLGI</sequence>
<evidence type="ECO:0000256" key="3">
    <source>
        <dbReference type="ARBA" id="ARBA00022692"/>
    </source>
</evidence>
<keyword evidence="5" id="KW-0999">Mitochondrion inner membrane</keyword>
<accession>A7F8E5</accession>
<keyword evidence="7" id="KW-0496">Mitochondrion</keyword>
<feature type="compositionally biased region" description="Basic and acidic residues" evidence="11">
    <location>
        <begin position="1013"/>
        <end position="1026"/>
    </location>
</feature>
<evidence type="ECO:0000256" key="5">
    <source>
        <dbReference type="ARBA" id="ARBA00022792"/>
    </source>
</evidence>
<dbReference type="OMA" id="SKFCQSP"/>
<dbReference type="GeneID" id="5481360"/>
<keyword evidence="2" id="KW-0813">Transport</keyword>
<feature type="compositionally biased region" description="Polar residues" evidence="11">
    <location>
        <begin position="444"/>
        <end position="457"/>
    </location>
</feature>
<dbReference type="RefSeq" id="XP_001585307.1">
    <property type="nucleotide sequence ID" value="XM_001585257.1"/>
</dbReference>
<dbReference type="PANTHER" id="PTHR15154">
    <property type="entry name" value="HAMARTIN"/>
    <property type="match status" value="1"/>
</dbReference>
<organism evidence="13 14">
    <name type="scientific">Sclerotinia sclerotiorum (strain ATCC 18683 / 1980 / Ss-1)</name>
    <name type="common">White mold</name>
    <name type="synonym">Whetzelinia sclerotiorum</name>
    <dbReference type="NCBI Taxonomy" id="665079"/>
    <lineage>
        <taxon>Eukaryota</taxon>
        <taxon>Fungi</taxon>
        <taxon>Dikarya</taxon>
        <taxon>Ascomycota</taxon>
        <taxon>Pezizomycotina</taxon>
        <taxon>Leotiomycetes</taxon>
        <taxon>Helotiales</taxon>
        <taxon>Sclerotiniaceae</taxon>
        <taxon>Sclerotinia</taxon>
    </lineage>
</organism>
<evidence type="ECO:0000256" key="6">
    <source>
        <dbReference type="ARBA" id="ARBA00022989"/>
    </source>
</evidence>
<evidence type="ECO:0000256" key="2">
    <source>
        <dbReference type="ARBA" id="ARBA00022448"/>
    </source>
</evidence>
<dbReference type="InterPro" id="IPR016024">
    <property type="entry name" value="ARM-type_fold"/>
</dbReference>
<name>A7F8E5_SCLS1</name>
<feature type="region of interest" description="Disordered" evidence="11">
    <location>
        <begin position="924"/>
        <end position="1046"/>
    </location>
</feature>
<gene>
    <name evidence="13" type="ORF">SS1G_13876</name>
</gene>
<keyword evidence="10" id="KW-0175">Coiled coil</keyword>
<feature type="coiled-coil region" evidence="10">
    <location>
        <begin position="735"/>
        <end position="858"/>
    </location>
</feature>
<evidence type="ECO:0000256" key="9">
    <source>
        <dbReference type="PROSITE-ProRule" id="PRU00282"/>
    </source>
</evidence>
<feature type="region of interest" description="Disordered" evidence="11">
    <location>
        <begin position="428"/>
        <end position="458"/>
    </location>
</feature>
<feature type="coiled-coil region" evidence="10">
    <location>
        <begin position="637"/>
        <end position="664"/>
    </location>
</feature>
<evidence type="ECO:0000256" key="4">
    <source>
        <dbReference type="ARBA" id="ARBA00022737"/>
    </source>
</evidence>
<dbReference type="KEGG" id="ssl:SS1G_13876"/>
<feature type="transmembrane region" description="Helical" evidence="12">
    <location>
        <begin position="1468"/>
        <end position="1491"/>
    </location>
</feature>
<protein>
    <recommendedName>
        <fullName evidence="15">Mitochondrial thiamine pyrophosphate carrier 1</fullName>
    </recommendedName>
</protein>
<dbReference type="InterPro" id="IPR023395">
    <property type="entry name" value="MCP_dom_sf"/>
</dbReference>
<feature type="repeat" description="Solcar" evidence="9">
    <location>
        <begin position="1409"/>
        <end position="1497"/>
    </location>
</feature>
<evidence type="ECO:0000256" key="8">
    <source>
        <dbReference type="ARBA" id="ARBA00023136"/>
    </source>
</evidence>
<keyword evidence="3 9" id="KW-0812">Transmembrane</keyword>
<keyword evidence="6 12" id="KW-1133">Transmembrane helix</keyword>
<dbReference type="InParanoid" id="A7F8E5"/>
<dbReference type="Pfam" id="PF00153">
    <property type="entry name" value="Mito_carr"/>
    <property type="match status" value="3"/>
</dbReference>
<evidence type="ECO:0000256" key="7">
    <source>
        <dbReference type="ARBA" id="ARBA00023128"/>
    </source>
</evidence>
<dbReference type="InterPro" id="IPR007483">
    <property type="entry name" value="Hamartin"/>
</dbReference>
<dbReference type="Pfam" id="PF04388">
    <property type="entry name" value="Hamartin"/>
    <property type="match status" value="1"/>
</dbReference>
<dbReference type="InterPro" id="IPR018108">
    <property type="entry name" value="MCP_transmembrane"/>
</dbReference>
<dbReference type="Gene3D" id="1.50.40.10">
    <property type="entry name" value="Mitochondrial carrier domain"/>
    <property type="match status" value="1"/>
</dbReference>
<evidence type="ECO:0008006" key="15">
    <source>
        <dbReference type="Google" id="ProtNLM"/>
    </source>
</evidence>
<evidence type="ECO:0000256" key="1">
    <source>
        <dbReference type="ARBA" id="ARBA00004448"/>
    </source>
</evidence>
<proteinExistence type="predicted"/>
<keyword evidence="8 9" id="KW-0472">Membrane</keyword>
<dbReference type="GO" id="GO:0015228">
    <property type="term" value="F:coenzyme A transmembrane transporter activity"/>
    <property type="evidence" value="ECO:0000318"/>
    <property type="project" value="GO_Central"/>
</dbReference>